<dbReference type="Pfam" id="PF00072">
    <property type="entry name" value="Response_reg"/>
    <property type="match status" value="2"/>
</dbReference>
<dbReference type="Gene3D" id="3.40.50.2300">
    <property type="match status" value="2"/>
</dbReference>
<dbReference type="EC" id="2.7.13.3" evidence="4"/>
<dbReference type="SUPFAM" id="SSF52172">
    <property type="entry name" value="CheY-like"/>
    <property type="match status" value="2"/>
</dbReference>
<dbReference type="Gene3D" id="3.30.450.20">
    <property type="entry name" value="PAS domain"/>
    <property type="match status" value="1"/>
</dbReference>
<dbReference type="InterPro" id="IPR001789">
    <property type="entry name" value="Sig_transdc_resp-reg_receiver"/>
</dbReference>
<dbReference type="SMART" id="SM00387">
    <property type="entry name" value="HATPase_c"/>
    <property type="match status" value="1"/>
</dbReference>
<keyword evidence="6 13" id="KW-0597">Phosphoprotein</keyword>
<keyword evidence="8" id="KW-0547">Nucleotide-binding</keyword>
<dbReference type="Gene3D" id="3.30.565.10">
    <property type="entry name" value="Histidine kinase-like ATPase, C-terminal domain"/>
    <property type="match status" value="1"/>
</dbReference>
<dbReference type="SUPFAM" id="SSF55785">
    <property type="entry name" value="PYP-like sensor domain (PAS domain)"/>
    <property type="match status" value="1"/>
</dbReference>
<keyword evidence="14" id="KW-0175">Coiled coil</keyword>
<dbReference type="GO" id="GO:0045121">
    <property type="term" value="C:membrane raft"/>
    <property type="evidence" value="ECO:0007669"/>
    <property type="project" value="UniProtKB-SubCell"/>
</dbReference>
<evidence type="ECO:0000313" key="17">
    <source>
        <dbReference type="EMBL" id="QJR37609.1"/>
    </source>
</evidence>
<feature type="domain" description="Response regulatory" evidence="16">
    <location>
        <begin position="564"/>
        <end position="680"/>
    </location>
</feature>
<dbReference type="SUPFAM" id="SSF47384">
    <property type="entry name" value="Homodimeric domain of signal transducing histidine kinase"/>
    <property type="match status" value="1"/>
</dbReference>
<dbReference type="SUPFAM" id="SSF55874">
    <property type="entry name" value="ATPase domain of HSP90 chaperone/DNA topoisomerase II/histidine kinase"/>
    <property type="match status" value="1"/>
</dbReference>
<keyword evidence="9" id="KW-0418">Kinase</keyword>
<dbReference type="CDD" id="cd00082">
    <property type="entry name" value="HisKA"/>
    <property type="match status" value="1"/>
</dbReference>
<dbReference type="PROSITE" id="PS50109">
    <property type="entry name" value="HIS_KIN"/>
    <property type="match status" value="1"/>
</dbReference>
<evidence type="ECO:0000256" key="12">
    <source>
        <dbReference type="ARBA" id="ARBA00023136"/>
    </source>
</evidence>
<dbReference type="Pfam" id="PF00512">
    <property type="entry name" value="HisKA"/>
    <property type="match status" value="1"/>
</dbReference>
<evidence type="ECO:0000256" key="7">
    <source>
        <dbReference type="ARBA" id="ARBA00022679"/>
    </source>
</evidence>
<keyword evidence="12" id="KW-0472">Membrane</keyword>
<dbReference type="PRINTS" id="PR00344">
    <property type="entry name" value="BCTRLSENSOR"/>
</dbReference>
<dbReference type="SMART" id="SM00448">
    <property type="entry name" value="REC"/>
    <property type="match status" value="2"/>
</dbReference>
<dbReference type="GO" id="GO:0000155">
    <property type="term" value="F:phosphorelay sensor kinase activity"/>
    <property type="evidence" value="ECO:0007669"/>
    <property type="project" value="InterPro"/>
</dbReference>
<comment type="subcellular location">
    <subcellularLocation>
        <location evidence="2">Cell membrane</location>
    </subcellularLocation>
    <subcellularLocation>
        <location evidence="3">Membrane raft</location>
        <topology evidence="3">Multi-pass membrane protein</topology>
    </subcellularLocation>
</comment>
<accession>A0A6M4IV24</accession>
<evidence type="ECO:0000313" key="18">
    <source>
        <dbReference type="Proteomes" id="UP000500938"/>
    </source>
</evidence>
<evidence type="ECO:0000256" key="9">
    <source>
        <dbReference type="ARBA" id="ARBA00022777"/>
    </source>
</evidence>
<gene>
    <name evidence="17" type="ORF">HKW67_19850</name>
</gene>
<dbReference type="Gene3D" id="1.10.287.130">
    <property type="match status" value="1"/>
</dbReference>
<feature type="modified residue" description="4-aspartylphosphate" evidence="13">
    <location>
        <position position="613"/>
    </location>
</feature>
<evidence type="ECO:0000256" key="5">
    <source>
        <dbReference type="ARBA" id="ARBA00022475"/>
    </source>
</evidence>
<evidence type="ECO:0000256" key="11">
    <source>
        <dbReference type="ARBA" id="ARBA00023012"/>
    </source>
</evidence>
<dbReference type="InterPro" id="IPR003661">
    <property type="entry name" value="HisK_dim/P_dom"/>
</dbReference>
<dbReference type="Pfam" id="PF02518">
    <property type="entry name" value="HATPase_c"/>
    <property type="match status" value="1"/>
</dbReference>
<evidence type="ECO:0000256" key="6">
    <source>
        <dbReference type="ARBA" id="ARBA00022553"/>
    </source>
</evidence>
<dbReference type="AlphaFoldDB" id="A0A6M4IV24"/>
<feature type="domain" description="Response regulatory" evidence="16">
    <location>
        <begin position="30"/>
        <end position="159"/>
    </location>
</feature>
<keyword evidence="5" id="KW-1003">Cell membrane</keyword>
<dbReference type="PANTHER" id="PTHR43047">
    <property type="entry name" value="TWO-COMPONENT HISTIDINE PROTEIN KINASE"/>
    <property type="match status" value="1"/>
</dbReference>
<evidence type="ECO:0000256" key="14">
    <source>
        <dbReference type="SAM" id="Coils"/>
    </source>
</evidence>
<protein>
    <recommendedName>
        <fullName evidence="4">histidine kinase</fullName>
        <ecNumber evidence="4">2.7.13.3</ecNumber>
    </recommendedName>
</protein>
<feature type="coiled-coil region" evidence="14">
    <location>
        <begin position="149"/>
        <end position="189"/>
    </location>
</feature>
<organism evidence="17 18">
    <name type="scientific">Gemmatimonas groenlandica</name>
    <dbReference type="NCBI Taxonomy" id="2732249"/>
    <lineage>
        <taxon>Bacteria</taxon>
        <taxon>Pseudomonadati</taxon>
        <taxon>Gemmatimonadota</taxon>
        <taxon>Gemmatimonadia</taxon>
        <taxon>Gemmatimonadales</taxon>
        <taxon>Gemmatimonadaceae</taxon>
        <taxon>Gemmatimonas</taxon>
    </lineage>
</organism>
<name>A0A6M4IV24_9BACT</name>
<sequence length="681" mass="74961">MIAPTFSWAPVTAVSPSAARDRRTDDRRCRVLIVDDNPDDRASLRQMLLLGSERQFIFTEAELGNSALQMMRNAPGEDVGPCPFDCVLLDFNLPDMNAVEVLTALCGSDNLPPCPVVVITGWGGVSRGEGARLLGAGAQDYIGKSWTTADSLNRSLDNSIERFELLKRRNLAQQELRESEERYRNLFDSLNECLFVVEKLDVALGEPVDFRYVSFNPAFLAQSEIRGEIGLTMRQLLPDDFEEWFSTCDRVCSSGVPVRFEHDVPNTERVLELYAFRLGGAESHRVAVIFWDITTRKQSELKVLAQADALAQADRRKDEFLAMLGHELRNPLAPLRSAVELLKLQYHDESQHPKALQIVERQVGQLTRLVEDLLDVSRVTTGIFQLRLDTCTIRQIVENAVTTTHALALERGQSLTVAIPTKELHLKADAARLEQVVVNLLNNAVKYTDAGGGIWLTVEEDGDVVVLRVRDTGIGIAPELLPRIFDLFSQAEQSLDRSEGGLGVGLSLVRRLVELHEGSIEVSSTLGYGSEFVVRLPLSAAPVERAPTQSPAKVAPVSVKRRVRILLVDDNVDAAESLGMLLTATGHDVRLAHDGQAALAVALAHPPQVVLLDIGLPLLDGYEVARRLRLQDGLSNVVIVATTGYGHARDRELSTSAGFDRHLLKPVNLAAVQNILSELIA</sequence>
<dbReference type="CDD" id="cd17580">
    <property type="entry name" value="REC_2_DhkD-like"/>
    <property type="match status" value="1"/>
</dbReference>
<dbReference type="InterPro" id="IPR005467">
    <property type="entry name" value="His_kinase_dom"/>
</dbReference>
<keyword evidence="10" id="KW-0067">ATP-binding</keyword>
<dbReference type="InterPro" id="IPR003594">
    <property type="entry name" value="HATPase_dom"/>
</dbReference>
<dbReference type="InterPro" id="IPR011006">
    <property type="entry name" value="CheY-like_superfamily"/>
</dbReference>
<evidence type="ECO:0000259" key="15">
    <source>
        <dbReference type="PROSITE" id="PS50109"/>
    </source>
</evidence>
<evidence type="ECO:0000256" key="10">
    <source>
        <dbReference type="ARBA" id="ARBA00022840"/>
    </source>
</evidence>
<keyword evidence="18" id="KW-1185">Reference proteome</keyword>
<dbReference type="CDD" id="cd16922">
    <property type="entry name" value="HATPase_EvgS-ArcB-TorS-like"/>
    <property type="match status" value="1"/>
</dbReference>
<evidence type="ECO:0000256" key="13">
    <source>
        <dbReference type="PROSITE-ProRule" id="PRU00169"/>
    </source>
</evidence>
<proteinExistence type="predicted"/>
<dbReference type="InterPro" id="IPR035965">
    <property type="entry name" value="PAS-like_dom_sf"/>
</dbReference>
<comment type="catalytic activity">
    <reaction evidence="1">
        <text>ATP + protein L-histidine = ADP + protein N-phospho-L-histidine.</text>
        <dbReference type="EC" id="2.7.13.3"/>
    </reaction>
</comment>
<keyword evidence="7" id="KW-0808">Transferase</keyword>
<evidence type="ECO:0000256" key="2">
    <source>
        <dbReference type="ARBA" id="ARBA00004236"/>
    </source>
</evidence>
<dbReference type="GO" id="GO:0005524">
    <property type="term" value="F:ATP binding"/>
    <property type="evidence" value="ECO:0007669"/>
    <property type="project" value="UniProtKB-KW"/>
</dbReference>
<feature type="modified residue" description="4-aspartylphosphate" evidence="13">
    <location>
        <position position="90"/>
    </location>
</feature>
<dbReference type="PANTHER" id="PTHR43047:SF72">
    <property type="entry name" value="OSMOSENSING HISTIDINE PROTEIN KINASE SLN1"/>
    <property type="match status" value="1"/>
</dbReference>
<dbReference type="CDD" id="cd00156">
    <property type="entry name" value="REC"/>
    <property type="match status" value="1"/>
</dbReference>
<dbReference type="EMBL" id="CP053085">
    <property type="protein sequence ID" value="QJR37609.1"/>
    <property type="molecule type" value="Genomic_DNA"/>
</dbReference>
<evidence type="ECO:0000256" key="4">
    <source>
        <dbReference type="ARBA" id="ARBA00012438"/>
    </source>
</evidence>
<dbReference type="PROSITE" id="PS50110">
    <property type="entry name" value="RESPONSE_REGULATORY"/>
    <property type="match status" value="2"/>
</dbReference>
<dbReference type="FunFam" id="3.30.565.10:FF:000023">
    <property type="entry name" value="PAS domain-containing sensor histidine kinase"/>
    <property type="match status" value="1"/>
</dbReference>
<dbReference type="InterPro" id="IPR036097">
    <property type="entry name" value="HisK_dim/P_sf"/>
</dbReference>
<dbReference type="KEGG" id="ggr:HKW67_19850"/>
<feature type="domain" description="Histidine kinase" evidence="15">
    <location>
        <begin position="323"/>
        <end position="540"/>
    </location>
</feature>
<dbReference type="FunFam" id="1.10.287.130:FF:000001">
    <property type="entry name" value="Two-component sensor histidine kinase"/>
    <property type="match status" value="1"/>
</dbReference>
<dbReference type="InterPro" id="IPR004358">
    <property type="entry name" value="Sig_transdc_His_kin-like_C"/>
</dbReference>
<dbReference type="Proteomes" id="UP000500938">
    <property type="component" value="Chromosome"/>
</dbReference>
<dbReference type="SMART" id="SM00388">
    <property type="entry name" value="HisKA"/>
    <property type="match status" value="1"/>
</dbReference>
<evidence type="ECO:0000256" key="8">
    <source>
        <dbReference type="ARBA" id="ARBA00022741"/>
    </source>
</evidence>
<evidence type="ECO:0000256" key="3">
    <source>
        <dbReference type="ARBA" id="ARBA00004314"/>
    </source>
</evidence>
<keyword evidence="11" id="KW-0902">Two-component regulatory system</keyword>
<dbReference type="GO" id="GO:0005886">
    <property type="term" value="C:plasma membrane"/>
    <property type="evidence" value="ECO:0007669"/>
    <property type="project" value="UniProtKB-SubCell"/>
</dbReference>
<reference evidence="17 18" key="1">
    <citation type="submission" date="2020-05" db="EMBL/GenBank/DDBJ databases">
        <title>Complete genome sequence of Gemmatimonas greenlandica TET16.</title>
        <authorList>
            <person name="Zeng Y."/>
        </authorList>
    </citation>
    <scope>NUCLEOTIDE SEQUENCE [LARGE SCALE GENOMIC DNA]</scope>
    <source>
        <strain evidence="17 18">TET16</strain>
    </source>
</reference>
<dbReference type="GO" id="GO:0009927">
    <property type="term" value="F:histidine phosphotransfer kinase activity"/>
    <property type="evidence" value="ECO:0007669"/>
    <property type="project" value="TreeGrafter"/>
</dbReference>
<evidence type="ECO:0000259" key="16">
    <source>
        <dbReference type="PROSITE" id="PS50110"/>
    </source>
</evidence>
<dbReference type="RefSeq" id="WP_171227044.1">
    <property type="nucleotide sequence ID" value="NZ_CP053085.1"/>
</dbReference>
<dbReference type="InterPro" id="IPR036890">
    <property type="entry name" value="HATPase_C_sf"/>
</dbReference>
<evidence type="ECO:0000256" key="1">
    <source>
        <dbReference type="ARBA" id="ARBA00000085"/>
    </source>
</evidence>